<reference evidence="1" key="1">
    <citation type="submission" date="2020-04" db="EMBL/GenBank/DDBJ databases">
        <title>A chromosome-scale assembly and high-density genetic map of the yellow drum (Nibea albiflora) genome.</title>
        <authorList>
            <person name="Xu D."/>
            <person name="Zhang W."/>
            <person name="Chen R."/>
            <person name="Tan P."/>
            <person name="Wang L."/>
            <person name="Song H."/>
            <person name="Tian L."/>
            <person name="Zhu Q."/>
            <person name="Wang B."/>
        </authorList>
    </citation>
    <scope>NUCLEOTIDE SEQUENCE</scope>
    <source>
        <strain evidence="1">ZJHYS-2018</strain>
    </source>
</reference>
<dbReference type="Proteomes" id="UP000805704">
    <property type="component" value="Chromosome 20"/>
</dbReference>
<accession>A0ACB7EXD3</accession>
<evidence type="ECO:0000313" key="1">
    <source>
        <dbReference type="EMBL" id="KAG8006582.1"/>
    </source>
</evidence>
<sequence>MQSLCFSSDPGTQRHSTYTATETDSNPSYENPVVVESDNDDPGYIIVLPEGATPVTNQSRASTPSSGKKMGLWMLVEVTCDDVEVSDCRHDVTCDQLFLFIFRRSSRLRERPREER</sequence>
<comment type="caution">
    <text evidence="1">The sequence shown here is derived from an EMBL/GenBank/DDBJ whole genome shotgun (WGS) entry which is preliminary data.</text>
</comment>
<dbReference type="EMBL" id="CM024808">
    <property type="protein sequence ID" value="KAG8006582.1"/>
    <property type="molecule type" value="Genomic_DNA"/>
</dbReference>
<protein>
    <submittedName>
        <fullName evidence="1">Uncharacterized protein</fullName>
    </submittedName>
</protein>
<name>A0ACB7EXD3_NIBAL</name>
<organism evidence="1 2">
    <name type="scientific">Nibea albiflora</name>
    <name type="common">Yellow drum</name>
    <name type="synonym">Corvina albiflora</name>
    <dbReference type="NCBI Taxonomy" id="240163"/>
    <lineage>
        <taxon>Eukaryota</taxon>
        <taxon>Metazoa</taxon>
        <taxon>Chordata</taxon>
        <taxon>Craniata</taxon>
        <taxon>Vertebrata</taxon>
        <taxon>Euteleostomi</taxon>
        <taxon>Actinopterygii</taxon>
        <taxon>Neopterygii</taxon>
        <taxon>Teleostei</taxon>
        <taxon>Neoteleostei</taxon>
        <taxon>Acanthomorphata</taxon>
        <taxon>Eupercaria</taxon>
        <taxon>Sciaenidae</taxon>
        <taxon>Nibea</taxon>
    </lineage>
</organism>
<gene>
    <name evidence="1" type="ORF">GBF38_021042</name>
</gene>
<keyword evidence="2" id="KW-1185">Reference proteome</keyword>
<evidence type="ECO:0000313" key="2">
    <source>
        <dbReference type="Proteomes" id="UP000805704"/>
    </source>
</evidence>
<proteinExistence type="predicted"/>